<dbReference type="InterPro" id="IPR027417">
    <property type="entry name" value="P-loop_NTPase"/>
</dbReference>
<evidence type="ECO:0000256" key="4">
    <source>
        <dbReference type="ARBA" id="ARBA00022741"/>
    </source>
</evidence>
<dbReference type="STRING" id="1715693.PH7735_00433"/>
<keyword evidence="3 6" id="KW-0808">Transferase</keyword>
<evidence type="ECO:0000256" key="1">
    <source>
        <dbReference type="ARBA" id="ARBA00000373"/>
    </source>
</evidence>
<feature type="domain" description="Guanylate kinase-like" evidence="7">
    <location>
        <begin position="3"/>
        <end position="176"/>
    </location>
</feature>
<dbReference type="GO" id="GO:0005524">
    <property type="term" value="F:ATP binding"/>
    <property type="evidence" value="ECO:0007669"/>
    <property type="project" value="UniProtKB-KW"/>
</dbReference>
<name>A0A0P1I1Y6_9RHOB</name>
<comment type="catalytic activity">
    <reaction evidence="1 6">
        <text>alpha-D-ribose 1,5-bisphosphate + ATP = 5-phospho-alpha-D-ribose 1-diphosphate + ADP</text>
        <dbReference type="Rhea" id="RHEA:20109"/>
        <dbReference type="ChEBI" id="CHEBI:30616"/>
        <dbReference type="ChEBI" id="CHEBI:58017"/>
        <dbReference type="ChEBI" id="CHEBI:68688"/>
        <dbReference type="ChEBI" id="CHEBI:456216"/>
        <dbReference type="EC" id="2.7.4.23"/>
    </reaction>
</comment>
<comment type="pathway">
    <text evidence="2 6">Metabolic intermediate biosynthesis; 5-phospho-alpha-D-ribose 1-diphosphate biosynthesis; 5-phospho-alpha-D-ribose 1-diphosphate from D-ribose 5-phosphate (route II): step 3/3.</text>
</comment>
<dbReference type="Gene3D" id="3.40.50.300">
    <property type="entry name" value="P-loop containing nucleotide triphosphate hydrolases"/>
    <property type="match status" value="1"/>
</dbReference>
<dbReference type="HAMAP" id="MF_00836">
    <property type="entry name" value="PhnN"/>
    <property type="match status" value="1"/>
</dbReference>
<evidence type="ECO:0000256" key="2">
    <source>
        <dbReference type="ARBA" id="ARBA00005069"/>
    </source>
</evidence>
<dbReference type="NCBIfam" id="TIGR02322">
    <property type="entry name" value="phosphon_PhnN"/>
    <property type="match status" value="1"/>
</dbReference>
<evidence type="ECO:0000256" key="6">
    <source>
        <dbReference type="HAMAP-Rule" id="MF_00836"/>
    </source>
</evidence>
<dbReference type="PROSITE" id="PS50052">
    <property type="entry name" value="GUANYLATE_KINASE_2"/>
    <property type="match status" value="1"/>
</dbReference>
<dbReference type="InterPro" id="IPR012699">
    <property type="entry name" value="PhnN"/>
</dbReference>
<dbReference type="PANTHER" id="PTHR23117:SF8">
    <property type="entry name" value="RIBOSE 1,5-BISPHOSPHATE PHOSPHOKINASE PHNN"/>
    <property type="match status" value="1"/>
</dbReference>
<dbReference type="EMBL" id="CYTW01000001">
    <property type="protein sequence ID" value="CUJ84964.1"/>
    <property type="molecule type" value="Genomic_DNA"/>
</dbReference>
<evidence type="ECO:0000259" key="7">
    <source>
        <dbReference type="PROSITE" id="PS50052"/>
    </source>
</evidence>
<dbReference type="SUPFAM" id="SSF52540">
    <property type="entry name" value="P-loop containing nucleoside triphosphate hydrolases"/>
    <property type="match status" value="1"/>
</dbReference>
<dbReference type="SMART" id="SM00072">
    <property type="entry name" value="GuKc"/>
    <property type="match status" value="1"/>
</dbReference>
<feature type="binding site" evidence="6">
    <location>
        <begin position="10"/>
        <end position="17"/>
    </location>
    <ligand>
        <name>ATP</name>
        <dbReference type="ChEBI" id="CHEBI:30616"/>
    </ligand>
</feature>
<reference evidence="9" key="1">
    <citation type="submission" date="2015-09" db="EMBL/GenBank/DDBJ databases">
        <authorList>
            <person name="Rodrigo-Torres Lidia"/>
            <person name="Arahal R.David."/>
        </authorList>
    </citation>
    <scope>NUCLEOTIDE SEQUENCE [LARGE SCALE GENOMIC DNA]</scope>
    <source>
        <strain evidence="9">CECT 7735</strain>
    </source>
</reference>
<accession>A0A0P1I1Y6</accession>
<dbReference type="InterPro" id="IPR008144">
    <property type="entry name" value="Guanylate_kin-like_dom"/>
</dbReference>
<dbReference type="GeneID" id="83879518"/>
<dbReference type="EC" id="2.7.4.23" evidence="6"/>
<dbReference type="InterPro" id="IPR008145">
    <property type="entry name" value="GK/Ca_channel_bsu"/>
</dbReference>
<keyword evidence="5 6" id="KW-0067">ATP-binding</keyword>
<dbReference type="GO" id="GO:0006015">
    <property type="term" value="P:5-phosphoribose 1-diphosphate biosynthetic process"/>
    <property type="evidence" value="ECO:0007669"/>
    <property type="project" value="UniProtKB-UniRule"/>
</dbReference>
<proteinExistence type="inferred from homology"/>
<dbReference type="GO" id="GO:0019634">
    <property type="term" value="P:organic phosphonate metabolic process"/>
    <property type="evidence" value="ECO:0007669"/>
    <property type="project" value="UniProtKB-UniRule"/>
</dbReference>
<dbReference type="PANTHER" id="PTHR23117">
    <property type="entry name" value="GUANYLATE KINASE-RELATED"/>
    <property type="match status" value="1"/>
</dbReference>
<keyword evidence="8" id="KW-0418">Kinase</keyword>
<dbReference type="GO" id="GO:0005829">
    <property type="term" value="C:cytosol"/>
    <property type="evidence" value="ECO:0007669"/>
    <property type="project" value="TreeGrafter"/>
</dbReference>
<evidence type="ECO:0000256" key="3">
    <source>
        <dbReference type="ARBA" id="ARBA00022679"/>
    </source>
</evidence>
<evidence type="ECO:0000256" key="5">
    <source>
        <dbReference type="ARBA" id="ARBA00022840"/>
    </source>
</evidence>
<dbReference type="GO" id="GO:0033863">
    <property type="term" value="F:ribose 1,5-bisphosphate phosphokinase activity"/>
    <property type="evidence" value="ECO:0007669"/>
    <property type="project" value="UniProtKB-UniRule"/>
</dbReference>
<evidence type="ECO:0000313" key="8">
    <source>
        <dbReference type="EMBL" id="CUJ84964.1"/>
    </source>
</evidence>
<gene>
    <name evidence="6 8" type="primary">phnN</name>
    <name evidence="8" type="ORF">PH7735_00433</name>
</gene>
<dbReference type="UniPathway" id="UPA00087">
    <property type="reaction ID" value="UER00175"/>
</dbReference>
<keyword evidence="9" id="KW-1185">Reference proteome</keyword>
<comment type="similarity">
    <text evidence="6">Belongs to the ribose 1,5-bisphosphokinase family.</text>
</comment>
<dbReference type="RefSeq" id="WP_058309677.1">
    <property type="nucleotide sequence ID" value="NZ_CYTW01000001.1"/>
</dbReference>
<protein>
    <recommendedName>
        <fullName evidence="6">Ribose 1,5-bisphosphate phosphokinase PhnN</fullName>
        <ecNumber evidence="6">2.7.4.23</ecNumber>
    </recommendedName>
    <alternativeName>
        <fullName evidence="6">Ribose 1,5-bisphosphokinase</fullName>
    </alternativeName>
</protein>
<evidence type="ECO:0000313" key="9">
    <source>
        <dbReference type="Proteomes" id="UP000051870"/>
    </source>
</evidence>
<dbReference type="Proteomes" id="UP000051870">
    <property type="component" value="Unassembled WGS sequence"/>
</dbReference>
<sequence length="182" mass="19765">MAARLIAVVGPSGVGKDTVMHALAASDPSMSLVRRVITRPSDAGGEDFDGVTCDEFDLRVARGDFCLWWDAHGLSYGIPKSQIEHRPEGTVALVNLSRSILDEARASFDGFRVISLTANPETLARRLGGRGRETQDEILRRLARAGHARPQGEDVIEICNDGALDETIQAITVALYPERAVR</sequence>
<keyword evidence="4 6" id="KW-0547">Nucleotide-binding</keyword>
<comment type="function">
    <text evidence="6">Catalyzes the phosphorylation of ribose 1,5-bisphosphate to 5-phospho-D-ribosyl alpha-1-diphosphate (PRPP).</text>
</comment>
<dbReference type="Pfam" id="PF00625">
    <property type="entry name" value="Guanylate_kin"/>
    <property type="match status" value="1"/>
</dbReference>
<organism evidence="8 9">
    <name type="scientific">Shimia thalassica</name>
    <dbReference type="NCBI Taxonomy" id="1715693"/>
    <lineage>
        <taxon>Bacteria</taxon>
        <taxon>Pseudomonadati</taxon>
        <taxon>Pseudomonadota</taxon>
        <taxon>Alphaproteobacteria</taxon>
        <taxon>Rhodobacterales</taxon>
        <taxon>Roseobacteraceae</taxon>
    </lineage>
</organism>
<dbReference type="AlphaFoldDB" id="A0A0P1I1Y6"/>